<protein>
    <recommendedName>
        <fullName evidence="4">Stage II sporulation protein M</fullName>
    </recommendedName>
</protein>
<keyword evidence="1" id="KW-1133">Transmembrane helix</keyword>
<dbReference type="InterPro" id="IPR002798">
    <property type="entry name" value="SpoIIM-like"/>
</dbReference>
<evidence type="ECO:0008006" key="4">
    <source>
        <dbReference type="Google" id="ProtNLM"/>
    </source>
</evidence>
<organism evidence="2 3">
    <name type="scientific">Methanolobus halotolerans</name>
    <dbReference type="NCBI Taxonomy" id="2052935"/>
    <lineage>
        <taxon>Archaea</taxon>
        <taxon>Methanobacteriati</taxon>
        <taxon>Methanobacteriota</taxon>
        <taxon>Stenosarchaea group</taxon>
        <taxon>Methanomicrobia</taxon>
        <taxon>Methanosarcinales</taxon>
        <taxon>Methanosarcinaceae</taxon>
        <taxon>Methanolobus</taxon>
    </lineage>
</organism>
<comment type="caution">
    <text evidence="2">The sequence shown here is derived from an EMBL/GenBank/DDBJ whole genome shotgun (WGS) entry which is preliminary data.</text>
</comment>
<dbReference type="PANTHER" id="PTHR35337">
    <property type="entry name" value="SLR1478 PROTEIN"/>
    <property type="match status" value="1"/>
</dbReference>
<dbReference type="AlphaFoldDB" id="A0A4E0QDD4"/>
<evidence type="ECO:0000313" key="3">
    <source>
        <dbReference type="Proteomes" id="UP000297295"/>
    </source>
</evidence>
<feature type="transmembrane region" description="Helical" evidence="1">
    <location>
        <begin position="171"/>
        <end position="198"/>
    </location>
</feature>
<evidence type="ECO:0000313" key="2">
    <source>
        <dbReference type="EMBL" id="TGC11381.1"/>
    </source>
</evidence>
<proteinExistence type="predicted"/>
<feature type="transmembrane region" description="Helical" evidence="1">
    <location>
        <begin position="59"/>
        <end position="78"/>
    </location>
</feature>
<dbReference type="RefSeq" id="WP_135387867.1">
    <property type="nucleotide sequence ID" value="NZ_PGGK01000001.1"/>
</dbReference>
<dbReference type="PANTHER" id="PTHR35337:SF1">
    <property type="entry name" value="SLR1478 PROTEIN"/>
    <property type="match status" value="1"/>
</dbReference>
<feature type="transmembrane region" description="Helical" evidence="1">
    <location>
        <begin position="119"/>
        <end position="144"/>
    </location>
</feature>
<dbReference type="OrthoDB" id="86288at2157"/>
<sequence>MFNQESRTTFRTYVGELKPYIVISTFLFVLSMVAGYIGYGLSPDYSAGSLSGLEELAEMLQSLSAIEIMLLIFFNNAIKMLFAILLGPAFAIAPFAFLVINGFVLGVFAHIQIIENNLFFIIAGLTPHGIIEIPMLIISSAIGIKLGHETFRTITGKPANLTEEFTKGLRLFIYVLLPLILIAAIVETFITPLVIFLVSGI</sequence>
<gene>
    <name evidence="2" type="ORF">CUN85_00400</name>
</gene>
<dbReference type="EMBL" id="PGGK01000001">
    <property type="protein sequence ID" value="TGC11381.1"/>
    <property type="molecule type" value="Genomic_DNA"/>
</dbReference>
<feature type="transmembrane region" description="Helical" evidence="1">
    <location>
        <begin position="20"/>
        <end position="39"/>
    </location>
</feature>
<dbReference type="Pfam" id="PF01944">
    <property type="entry name" value="SpoIIM"/>
    <property type="match status" value="1"/>
</dbReference>
<accession>A0A4E0QDD4</accession>
<feature type="transmembrane region" description="Helical" evidence="1">
    <location>
        <begin position="90"/>
        <end position="113"/>
    </location>
</feature>
<dbReference type="Proteomes" id="UP000297295">
    <property type="component" value="Unassembled WGS sequence"/>
</dbReference>
<name>A0A4E0QDD4_9EURY</name>
<keyword evidence="3" id="KW-1185">Reference proteome</keyword>
<keyword evidence="1" id="KW-0472">Membrane</keyword>
<reference evidence="2 3" key="1">
    <citation type="submission" date="2017-11" db="EMBL/GenBank/DDBJ databases">
        <title>Isolation and Characterization of Methanogenic Archaea from Saline Meromictic Lake at Siberia.</title>
        <authorList>
            <person name="Shen Y."/>
            <person name="Huang H.-H."/>
            <person name="Lai M.-C."/>
            <person name="Chen S.-C."/>
        </authorList>
    </citation>
    <scope>NUCLEOTIDE SEQUENCE [LARGE SCALE GENOMIC DNA]</scope>
    <source>
        <strain evidence="2 3">SY-01</strain>
    </source>
</reference>
<evidence type="ECO:0000256" key="1">
    <source>
        <dbReference type="SAM" id="Phobius"/>
    </source>
</evidence>
<keyword evidence="1" id="KW-0812">Transmembrane</keyword>